<keyword evidence="2" id="KW-1185">Reference proteome</keyword>
<dbReference type="AlphaFoldDB" id="A0AAQ4E5N0"/>
<reference evidence="1 2" key="1">
    <citation type="journal article" date="2023" name="Arcadia Sci">
        <title>De novo assembly of a long-read Amblyomma americanum tick genome.</title>
        <authorList>
            <person name="Chou S."/>
            <person name="Poskanzer K.E."/>
            <person name="Rollins M."/>
            <person name="Thuy-Boun P.S."/>
        </authorList>
    </citation>
    <scope>NUCLEOTIDE SEQUENCE [LARGE SCALE GENOMIC DNA]</scope>
    <source>
        <strain evidence="1">F_SG_1</strain>
        <tissue evidence="1">Salivary glands</tissue>
    </source>
</reference>
<accession>A0AAQ4E5N0</accession>
<dbReference type="Proteomes" id="UP001321473">
    <property type="component" value="Unassembled WGS sequence"/>
</dbReference>
<dbReference type="EMBL" id="JARKHS020021754">
    <property type="protein sequence ID" value="KAK8770015.1"/>
    <property type="molecule type" value="Genomic_DNA"/>
</dbReference>
<evidence type="ECO:0000313" key="2">
    <source>
        <dbReference type="Proteomes" id="UP001321473"/>
    </source>
</evidence>
<proteinExistence type="predicted"/>
<comment type="caution">
    <text evidence="1">The sequence shown here is derived from an EMBL/GenBank/DDBJ whole genome shotgun (WGS) entry which is preliminary data.</text>
</comment>
<organism evidence="1 2">
    <name type="scientific">Amblyomma americanum</name>
    <name type="common">Lone star tick</name>
    <dbReference type="NCBI Taxonomy" id="6943"/>
    <lineage>
        <taxon>Eukaryota</taxon>
        <taxon>Metazoa</taxon>
        <taxon>Ecdysozoa</taxon>
        <taxon>Arthropoda</taxon>
        <taxon>Chelicerata</taxon>
        <taxon>Arachnida</taxon>
        <taxon>Acari</taxon>
        <taxon>Parasitiformes</taxon>
        <taxon>Ixodida</taxon>
        <taxon>Ixodoidea</taxon>
        <taxon>Ixodidae</taxon>
        <taxon>Amblyomminae</taxon>
        <taxon>Amblyomma</taxon>
    </lineage>
</organism>
<evidence type="ECO:0000313" key="1">
    <source>
        <dbReference type="EMBL" id="KAK8770015.1"/>
    </source>
</evidence>
<gene>
    <name evidence="1" type="ORF">V5799_013520</name>
</gene>
<sequence>MSTCCLLSRPALITVHILLFAAPHRRRSSRQRKQCCELFPTTSSMSCQAHSSRSTLSCLTWRALVSTPVNWQNSTPRPLSCCRGSSGRHHAVTGDGFERGGWSAVLPSYLHYLYIIRKLRSRKLGLMR</sequence>
<protein>
    <submittedName>
        <fullName evidence="1">Uncharacterized protein</fullName>
    </submittedName>
</protein>
<name>A0AAQ4E5N0_AMBAM</name>